<gene>
    <name evidence="2" type="ORF">PGLA2088_LOCUS1031</name>
</gene>
<dbReference type="GO" id="GO:0009251">
    <property type="term" value="P:glucan catabolic process"/>
    <property type="evidence" value="ECO:0007669"/>
    <property type="project" value="TreeGrafter"/>
</dbReference>
<name>A0A813GZ45_POLGL</name>
<feature type="chain" id="PRO_5033006859" description="GH16 domain-containing protein" evidence="1">
    <location>
        <begin position="23"/>
        <end position="463"/>
    </location>
</feature>
<dbReference type="Pfam" id="PF26113">
    <property type="entry name" value="GH16_XgeA"/>
    <property type="match status" value="1"/>
</dbReference>
<evidence type="ECO:0008006" key="4">
    <source>
        <dbReference type="Google" id="ProtNLM"/>
    </source>
</evidence>
<evidence type="ECO:0000256" key="1">
    <source>
        <dbReference type="SAM" id="SignalP"/>
    </source>
</evidence>
<evidence type="ECO:0000313" key="2">
    <source>
        <dbReference type="EMBL" id="CAE8630566.1"/>
    </source>
</evidence>
<accession>A0A813GZ45</accession>
<protein>
    <recommendedName>
        <fullName evidence="4">GH16 domain-containing protein</fullName>
    </recommendedName>
</protein>
<dbReference type="InterPro" id="IPR050546">
    <property type="entry name" value="Glycosyl_Hydrlase_16"/>
</dbReference>
<proteinExistence type="predicted"/>
<dbReference type="SUPFAM" id="SSF49899">
    <property type="entry name" value="Concanavalin A-like lectins/glucanases"/>
    <property type="match status" value="1"/>
</dbReference>
<dbReference type="Proteomes" id="UP000626109">
    <property type="component" value="Unassembled WGS sequence"/>
</dbReference>
<dbReference type="PANTHER" id="PTHR10963">
    <property type="entry name" value="GLYCOSYL HYDROLASE-RELATED"/>
    <property type="match status" value="1"/>
</dbReference>
<dbReference type="AlphaFoldDB" id="A0A813GZ45"/>
<comment type="caution">
    <text evidence="2">The sequence shown here is derived from an EMBL/GenBank/DDBJ whole genome shotgun (WGS) entry which is preliminary data.</text>
</comment>
<dbReference type="Gene3D" id="2.60.120.200">
    <property type="match status" value="1"/>
</dbReference>
<sequence length="463" mass="51339">MTPVMSRAVILCTMARLSFVSCTSSNSEEPASLSTALETDDQCALQMRGNATAQAGKEGEAANQTWGPWWRRQPKWDGGEWLRKAWEAWQRNEANMEANMEAYWSENSCFAAPKSYGLAFKAQGSSFFDDFTFMTVDETHGANRYLTKEEALKTGVVETSEEHGTILRTGDVEPSTAPNATFKRQSVNLHSNHAWKPSEGMLVVMKYNHVPYGAGVWPAFWLMNSDIPWPQGGEFDILEYANDEQSKVSFHTNRNCMLDQHKVGQCMQGKPIGAPGSENCNTNYTENRLGCMPRHVQRSGEWFAKNPGVMAAAWDADSVTVYHIPNAEIPADLSSDTPKPETWGRFVLAYVPFDRHSCADIAKPQEIVLNIALCGDWAGDSWLKSPTARRTGYTTGCIANISNPAGDCCSKFVLSNTHDVNGYMKHQAYFSIDYMKVFTPADILSAPPLESGTFKRGGVEIKG</sequence>
<dbReference type="PANTHER" id="PTHR10963:SF24">
    <property type="entry name" value="GLYCOSIDASE C21B10.07-RELATED"/>
    <property type="match status" value="1"/>
</dbReference>
<evidence type="ECO:0000313" key="3">
    <source>
        <dbReference type="Proteomes" id="UP000626109"/>
    </source>
</evidence>
<feature type="signal peptide" evidence="1">
    <location>
        <begin position="1"/>
        <end position="22"/>
    </location>
</feature>
<organism evidence="2 3">
    <name type="scientific">Polarella glacialis</name>
    <name type="common">Dinoflagellate</name>
    <dbReference type="NCBI Taxonomy" id="89957"/>
    <lineage>
        <taxon>Eukaryota</taxon>
        <taxon>Sar</taxon>
        <taxon>Alveolata</taxon>
        <taxon>Dinophyceae</taxon>
        <taxon>Suessiales</taxon>
        <taxon>Suessiaceae</taxon>
        <taxon>Polarella</taxon>
    </lineage>
</organism>
<reference evidence="2" key="1">
    <citation type="submission" date="2021-02" db="EMBL/GenBank/DDBJ databases">
        <authorList>
            <person name="Dougan E. K."/>
            <person name="Rhodes N."/>
            <person name="Thang M."/>
            <person name="Chan C."/>
        </authorList>
    </citation>
    <scope>NUCLEOTIDE SEQUENCE</scope>
</reference>
<dbReference type="InterPro" id="IPR013320">
    <property type="entry name" value="ConA-like_dom_sf"/>
</dbReference>
<dbReference type="EMBL" id="CAJNNW010000775">
    <property type="protein sequence ID" value="CAE8630566.1"/>
    <property type="molecule type" value="Genomic_DNA"/>
</dbReference>
<keyword evidence="1" id="KW-0732">Signal</keyword>